<proteinExistence type="predicted"/>
<gene>
    <name evidence="1" type="ORF">M9Y10_036466</name>
</gene>
<accession>A0ABR2GU53</accession>
<dbReference type="Proteomes" id="UP001470230">
    <property type="component" value="Unassembled WGS sequence"/>
</dbReference>
<dbReference type="EMBL" id="JAPFFF010000059">
    <property type="protein sequence ID" value="KAK8837469.1"/>
    <property type="molecule type" value="Genomic_DNA"/>
</dbReference>
<sequence>MSSFNEYENRESRLEKKNQVIEYLLKQEGIDPSISVDSINTPLVEAVKKNKIVAFNLIEDFCGDSIKDQGKQIHDVLCVILNKQSERIKKKMENRNNFVGNKDSPVNKEQMIFSKLLSLKN</sequence>
<protein>
    <submittedName>
        <fullName evidence="1">Uncharacterized protein</fullName>
    </submittedName>
</protein>
<organism evidence="1 2">
    <name type="scientific">Tritrichomonas musculus</name>
    <dbReference type="NCBI Taxonomy" id="1915356"/>
    <lineage>
        <taxon>Eukaryota</taxon>
        <taxon>Metamonada</taxon>
        <taxon>Parabasalia</taxon>
        <taxon>Tritrichomonadida</taxon>
        <taxon>Tritrichomonadidae</taxon>
        <taxon>Tritrichomonas</taxon>
    </lineage>
</organism>
<evidence type="ECO:0000313" key="2">
    <source>
        <dbReference type="Proteomes" id="UP001470230"/>
    </source>
</evidence>
<keyword evidence="2" id="KW-1185">Reference proteome</keyword>
<comment type="caution">
    <text evidence="1">The sequence shown here is derived from an EMBL/GenBank/DDBJ whole genome shotgun (WGS) entry which is preliminary data.</text>
</comment>
<name>A0ABR2GU53_9EUKA</name>
<evidence type="ECO:0000313" key="1">
    <source>
        <dbReference type="EMBL" id="KAK8837469.1"/>
    </source>
</evidence>
<reference evidence="1 2" key="1">
    <citation type="submission" date="2024-04" db="EMBL/GenBank/DDBJ databases">
        <title>Tritrichomonas musculus Genome.</title>
        <authorList>
            <person name="Alves-Ferreira E."/>
            <person name="Grigg M."/>
            <person name="Lorenzi H."/>
            <person name="Galac M."/>
        </authorList>
    </citation>
    <scope>NUCLEOTIDE SEQUENCE [LARGE SCALE GENOMIC DNA]</scope>
    <source>
        <strain evidence="1 2">EAF2021</strain>
    </source>
</reference>